<dbReference type="EMBL" id="CP081150">
    <property type="protein sequence ID" value="QZA79414.1"/>
    <property type="molecule type" value="Genomic_DNA"/>
</dbReference>
<evidence type="ECO:0000256" key="2">
    <source>
        <dbReference type="ARBA" id="ARBA00022475"/>
    </source>
</evidence>
<proteinExistence type="inferred from homology"/>
<dbReference type="Proteomes" id="UP000825679">
    <property type="component" value="Chromosome"/>
</dbReference>
<dbReference type="Pfam" id="PF01027">
    <property type="entry name" value="Bax1-I"/>
    <property type="match status" value="1"/>
</dbReference>
<dbReference type="InterPro" id="IPR006214">
    <property type="entry name" value="Bax_inhibitor_1-related"/>
</dbReference>
<sequence>MQSFNQFNQNSVAYNSGALAAERNQVLRNTYFLLALTMLPTAAGALLGMSLNFRVSGFMGFGLFMLVSFGAFYAIEKTKESSAGVFLLLGYTGFMGLWLSQILQSAMKFSNGAEMIGMAAIGTAAIFFTLATIATVTKKDFSFMGKFLFIGLVIALLAAVANIFFAIPALSLAISAVILMICSAYILYDVSRIVNGGETNYISATLSLYLNIYNVFVSLLHIIMAFTGNSRD</sequence>
<keyword evidence="3 6" id="KW-0812">Transmembrane</keyword>
<evidence type="ECO:0000256" key="4">
    <source>
        <dbReference type="ARBA" id="ARBA00022989"/>
    </source>
</evidence>
<accession>A0ABX8ZEX3</accession>
<dbReference type="PANTHER" id="PTHR23291">
    <property type="entry name" value="BAX INHIBITOR-RELATED"/>
    <property type="match status" value="1"/>
</dbReference>
<keyword evidence="5 6" id="KW-0472">Membrane</keyword>
<comment type="similarity">
    <text evidence="6">Belongs to the BI1 family.</text>
</comment>
<gene>
    <name evidence="7" type="ORF">K4H28_03015</name>
</gene>
<evidence type="ECO:0000313" key="8">
    <source>
        <dbReference type="Proteomes" id="UP000825679"/>
    </source>
</evidence>
<evidence type="ECO:0000313" key="7">
    <source>
        <dbReference type="EMBL" id="QZA79414.1"/>
    </source>
</evidence>
<dbReference type="CDD" id="cd10433">
    <property type="entry name" value="YccA_like"/>
    <property type="match status" value="1"/>
</dbReference>
<comment type="subcellular location">
    <subcellularLocation>
        <location evidence="1">Cell membrane</location>
        <topology evidence="1">Multi-pass membrane protein</topology>
    </subcellularLocation>
</comment>
<evidence type="ECO:0000256" key="3">
    <source>
        <dbReference type="ARBA" id="ARBA00022692"/>
    </source>
</evidence>
<keyword evidence="8" id="KW-1185">Reference proteome</keyword>
<reference evidence="7 8" key="1">
    <citation type="submission" date="2021-08" db="EMBL/GenBank/DDBJ databases">
        <title>complete genome sequencing of Deefgea sp. D25.</title>
        <authorList>
            <person name="Bae J.-W."/>
            <person name="Gim D.-H."/>
        </authorList>
    </citation>
    <scope>NUCLEOTIDE SEQUENCE [LARGE SCALE GENOMIC DNA]</scope>
    <source>
        <strain evidence="7 8">D25</strain>
    </source>
</reference>
<feature type="transmembrane region" description="Helical" evidence="6">
    <location>
        <begin position="82"/>
        <end position="103"/>
    </location>
</feature>
<dbReference type="PANTHER" id="PTHR23291:SF115">
    <property type="entry name" value="MODULATOR OF FTSH PROTEASE YCCA"/>
    <property type="match status" value="1"/>
</dbReference>
<evidence type="ECO:0000256" key="1">
    <source>
        <dbReference type="ARBA" id="ARBA00004651"/>
    </source>
</evidence>
<name>A0ABX8ZEX3_9NEIS</name>
<feature type="transmembrane region" description="Helical" evidence="6">
    <location>
        <begin position="171"/>
        <end position="188"/>
    </location>
</feature>
<feature type="transmembrane region" description="Helical" evidence="6">
    <location>
        <begin position="57"/>
        <end position="75"/>
    </location>
</feature>
<evidence type="ECO:0000256" key="6">
    <source>
        <dbReference type="RuleBase" id="RU004379"/>
    </source>
</evidence>
<feature type="transmembrane region" description="Helical" evidence="6">
    <location>
        <begin position="115"/>
        <end position="135"/>
    </location>
</feature>
<feature type="transmembrane region" description="Helical" evidence="6">
    <location>
        <begin position="147"/>
        <end position="165"/>
    </location>
</feature>
<protein>
    <submittedName>
        <fullName evidence="7">Bax inhibitor-1/YccA family protein</fullName>
    </submittedName>
</protein>
<organism evidence="7 8">
    <name type="scientific">Deefgea tanakiae</name>
    <dbReference type="NCBI Taxonomy" id="2865840"/>
    <lineage>
        <taxon>Bacteria</taxon>
        <taxon>Pseudomonadati</taxon>
        <taxon>Pseudomonadota</taxon>
        <taxon>Betaproteobacteria</taxon>
        <taxon>Neisseriales</taxon>
        <taxon>Chitinibacteraceae</taxon>
        <taxon>Deefgea</taxon>
    </lineage>
</organism>
<feature type="transmembrane region" description="Helical" evidence="6">
    <location>
        <begin position="208"/>
        <end position="227"/>
    </location>
</feature>
<feature type="transmembrane region" description="Helical" evidence="6">
    <location>
        <begin position="31"/>
        <end position="51"/>
    </location>
</feature>
<keyword evidence="2" id="KW-1003">Cell membrane</keyword>
<evidence type="ECO:0000256" key="5">
    <source>
        <dbReference type="ARBA" id="ARBA00023136"/>
    </source>
</evidence>
<keyword evidence="4 6" id="KW-1133">Transmembrane helix</keyword>